<dbReference type="Pfam" id="PF00067">
    <property type="entry name" value="p450"/>
    <property type="match status" value="1"/>
</dbReference>
<comment type="cofactor">
    <cofactor evidence="1">
        <name>heme</name>
        <dbReference type="ChEBI" id="CHEBI:30413"/>
    </cofactor>
</comment>
<evidence type="ECO:0000256" key="6">
    <source>
        <dbReference type="SAM" id="MobiDB-lite"/>
    </source>
</evidence>
<evidence type="ECO:0000256" key="4">
    <source>
        <dbReference type="ARBA" id="ARBA00022723"/>
    </source>
</evidence>
<protein>
    <submittedName>
        <fullName evidence="7">Cytochrome P450</fullName>
    </submittedName>
</protein>
<dbReference type="SUPFAM" id="SSF48264">
    <property type="entry name" value="Cytochrome P450"/>
    <property type="match status" value="1"/>
</dbReference>
<keyword evidence="8" id="KW-1185">Reference proteome</keyword>
<dbReference type="GO" id="GO:0004497">
    <property type="term" value="F:monooxygenase activity"/>
    <property type="evidence" value="ECO:0007669"/>
    <property type="project" value="InterPro"/>
</dbReference>
<dbReference type="Proteomes" id="UP001056384">
    <property type="component" value="Chromosome 11"/>
</dbReference>
<dbReference type="EMBL" id="CP099428">
    <property type="protein sequence ID" value="USW58577.1"/>
    <property type="molecule type" value="Genomic_DNA"/>
</dbReference>
<dbReference type="GO" id="GO:0020037">
    <property type="term" value="F:heme binding"/>
    <property type="evidence" value="ECO:0007669"/>
    <property type="project" value="InterPro"/>
</dbReference>
<dbReference type="AlphaFoldDB" id="A0A9Q9EQA1"/>
<dbReference type="GO" id="GO:0016705">
    <property type="term" value="F:oxidoreductase activity, acting on paired donors, with incorporation or reduction of molecular oxygen"/>
    <property type="evidence" value="ECO:0007669"/>
    <property type="project" value="InterPro"/>
</dbReference>
<gene>
    <name evidence="7" type="ORF">Slin15195_G118960</name>
</gene>
<feature type="compositionally biased region" description="Basic and acidic residues" evidence="6">
    <location>
        <begin position="352"/>
        <end position="361"/>
    </location>
</feature>
<organism evidence="7 8">
    <name type="scientific">Septoria linicola</name>
    <dbReference type="NCBI Taxonomy" id="215465"/>
    <lineage>
        <taxon>Eukaryota</taxon>
        <taxon>Fungi</taxon>
        <taxon>Dikarya</taxon>
        <taxon>Ascomycota</taxon>
        <taxon>Pezizomycotina</taxon>
        <taxon>Dothideomycetes</taxon>
        <taxon>Dothideomycetidae</taxon>
        <taxon>Mycosphaerellales</taxon>
        <taxon>Mycosphaerellaceae</taxon>
        <taxon>Septoria</taxon>
    </lineage>
</organism>
<keyword evidence="3" id="KW-0349">Heme</keyword>
<evidence type="ECO:0000256" key="2">
    <source>
        <dbReference type="ARBA" id="ARBA00010617"/>
    </source>
</evidence>
<keyword evidence="4" id="KW-0479">Metal-binding</keyword>
<dbReference type="PANTHER" id="PTHR24305:SF210">
    <property type="entry name" value="CYTOCHROME P450 MONOOXYGENASE ASQL-RELATED"/>
    <property type="match status" value="1"/>
</dbReference>
<sequence>MEPFLLQTAQHPSPTAIALLLASITLYTVSRILYNLFLHPIRAVPGPWWWAASSLPFDYHTFRGTAMHRILQLHQTYGKEIRIAPNEVSFASGQVWKEIYSARPEFPKDPKRTEVGLEPVKNIFMAGKEDHARYRRLLAHAFSAKGIKEQEPRFMGYIDLLVQRLGEVADGRRVVDMVDWFTMTVFDVLGDLTWGESFNGLKNRKVHEWVNVSMHSLEFFFKAGTLMKHYLTFLIPVLTDRKVLDAHKLNSLYSAQLTERRAEAGAEPRGDFWDKVLIKSGPDSKGDGMSLDEMKVNASFLILAGAETTATTLSGVANLLGRNPRVLSKLVEEIRTTSHDIVAVVRVEDPSEEVKGREEARSQLGPGCFSDADVTKTADG</sequence>
<evidence type="ECO:0000313" key="7">
    <source>
        <dbReference type="EMBL" id="USW58577.1"/>
    </source>
</evidence>
<dbReference type="InterPro" id="IPR036396">
    <property type="entry name" value="Cyt_P450_sf"/>
</dbReference>
<evidence type="ECO:0000256" key="1">
    <source>
        <dbReference type="ARBA" id="ARBA00001971"/>
    </source>
</evidence>
<dbReference type="InterPro" id="IPR001128">
    <property type="entry name" value="Cyt_P450"/>
</dbReference>
<dbReference type="InterPro" id="IPR050121">
    <property type="entry name" value="Cytochrome_P450_monoxygenase"/>
</dbReference>
<evidence type="ECO:0000256" key="5">
    <source>
        <dbReference type="ARBA" id="ARBA00023004"/>
    </source>
</evidence>
<proteinExistence type="inferred from homology"/>
<dbReference type="GO" id="GO:0005506">
    <property type="term" value="F:iron ion binding"/>
    <property type="evidence" value="ECO:0007669"/>
    <property type="project" value="InterPro"/>
</dbReference>
<dbReference type="PANTHER" id="PTHR24305">
    <property type="entry name" value="CYTOCHROME P450"/>
    <property type="match status" value="1"/>
</dbReference>
<name>A0A9Q9EQA1_9PEZI</name>
<evidence type="ECO:0000313" key="8">
    <source>
        <dbReference type="Proteomes" id="UP001056384"/>
    </source>
</evidence>
<evidence type="ECO:0000256" key="3">
    <source>
        <dbReference type="ARBA" id="ARBA00022617"/>
    </source>
</evidence>
<comment type="similarity">
    <text evidence="2">Belongs to the cytochrome P450 family.</text>
</comment>
<accession>A0A9Q9EQA1</accession>
<keyword evidence="5" id="KW-0408">Iron</keyword>
<dbReference type="Gene3D" id="1.10.630.10">
    <property type="entry name" value="Cytochrome P450"/>
    <property type="match status" value="1"/>
</dbReference>
<reference evidence="7" key="1">
    <citation type="submission" date="2022-06" db="EMBL/GenBank/DDBJ databases">
        <title>Complete genome sequences of two strains of the flax pathogen Septoria linicola.</title>
        <authorList>
            <person name="Lapalu N."/>
            <person name="Simon A."/>
            <person name="Demenou B."/>
            <person name="Paumier D."/>
            <person name="Guillot M.-P."/>
            <person name="Gout L."/>
            <person name="Valade R."/>
        </authorList>
    </citation>
    <scope>NUCLEOTIDE SEQUENCE</scope>
    <source>
        <strain evidence="7">SE15195</strain>
    </source>
</reference>
<feature type="region of interest" description="Disordered" evidence="6">
    <location>
        <begin position="352"/>
        <end position="380"/>
    </location>
</feature>